<accession>F9P6P8</accession>
<proteinExistence type="predicted"/>
<dbReference type="Proteomes" id="UP000003287">
    <property type="component" value="Unassembled WGS sequence"/>
</dbReference>
<keyword evidence="1" id="KW-1133">Transmembrane helix</keyword>
<name>F9P6P8_STRCV</name>
<protein>
    <submittedName>
        <fullName evidence="2">Uncharacterized protein</fullName>
    </submittedName>
</protein>
<gene>
    <name evidence="2" type="ORF">HMPREF1042_1149</name>
</gene>
<dbReference type="EMBL" id="AFUP01000003">
    <property type="protein sequence ID" value="EGV09350.1"/>
    <property type="molecule type" value="Genomic_DNA"/>
</dbReference>
<sequence>MSPVPIVPSFNIVFSLFFILSFILIYLFHYIMICCKIDKMIKNGVNNAK</sequence>
<dbReference type="AlphaFoldDB" id="F9P6P8"/>
<keyword evidence="1" id="KW-0812">Transmembrane</keyword>
<keyword evidence="1" id="KW-0472">Membrane</keyword>
<evidence type="ECO:0000313" key="2">
    <source>
        <dbReference type="EMBL" id="EGV09350.1"/>
    </source>
</evidence>
<evidence type="ECO:0000256" key="1">
    <source>
        <dbReference type="SAM" id="Phobius"/>
    </source>
</evidence>
<dbReference type="eggNOG" id="ENOG5032INM">
    <property type="taxonomic scope" value="Bacteria"/>
</dbReference>
<organism evidence="2 3">
    <name type="scientific">Streptococcus constellatus subsp. pharyngis SK1060 = CCUG 46377</name>
    <dbReference type="NCBI Taxonomy" id="1035184"/>
    <lineage>
        <taxon>Bacteria</taxon>
        <taxon>Bacillati</taxon>
        <taxon>Bacillota</taxon>
        <taxon>Bacilli</taxon>
        <taxon>Lactobacillales</taxon>
        <taxon>Streptococcaceae</taxon>
        <taxon>Streptococcus</taxon>
        <taxon>Streptococcus anginosus group</taxon>
    </lineage>
</organism>
<reference evidence="2 3" key="1">
    <citation type="submission" date="2011-06" db="EMBL/GenBank/DDBJ databases">
        <authorList>
            <person name="Harkins D.M."/>
            <person name="Madupu R."/>
            <person name="Durkin A.S."/>
            <person name="Torralba M."/>
            <person name="Methe B."/>
            <person name="Sutton G.G."/>
            <person name="Nelson K.E."/>
        </authorList>
    </citation>
    <scope>NUCLEOTIDE SEQUENCE [LARGE SCALE GENOMIC DNA]</scope>
    <source>
        <strain evidence="2 3">SK1060</strain>
    </source>
</reference>
<evidence type="ECO:0000313" key="3">
    <source>
        <dbReference type="Proteomes" id="UP000003287"/>
    </source>
</evidence>
<feature type="transmembrane region" description="Helical" evidence="1">
    <location>
        <begin position="12"/>
        <end position="33"/>
    </location>
</feature>